<dbReference type="EMBL" id="AZMM01008585">
    <property type="protein sequence ID" value="ETJ37189.1"/>
    <property type="molecule type" value="Genomic_DNA"/>
</dbReference>
<gene>
    <name evidence="1" type="ORF">Q604_UNBC08585G0006</name>
</gene>
<dbReference type="AlphaFoldDB" id="W1Y7T2"/>
<sequence>MVFLDINRIELVCSDEGIIDFGLEVVSGKYGTKYVKECIFTLVINMDEFNWWISKVVLRLHHIRTEILIQ</sequence>
<proteinExistence type="predicted"/>
<name>W1Y7T2_9ZZZZ</name>
<reference evidence="1" key="1">
    <citation type="submission" date="2013-12" db="EMBL/GenBank/DDBJ databases">
        <title>A Varibaculum cambriense genome reconstructed from a premature infant gut community with otherwise low bacterial novelty that shifts toward anaerobic metabolism during the third week of life.</title>
        <authorList>
            <person name="Brown C.T."/>
            <person name="Sharon I."/>
            <person name="Thomas B.C."/>
            <person name="Castelle C.J."/>
            <person name="Morowitz M.J."/>
            <person name="Banfield J.F."/>
        </authorList>
    </citation>
    <scope>NUCLEOTIDE SEQUENCE</scope>
</reference>
<protein>
    <submittedName>
        <fullName evidence="1">Death on curing protein</fullName>
    </submittedName>
</protein>
<organism evidence="1">
    <name type="scientific">human gut metagenome</name>
    <dbReference type="NCBI Taxonomy" id="408170"/>
    <lineage>
        <taxon>unclassified sequences</taxon>
        <taxon>metagenomes</taxon>
        <taxon>organismal metagenomes</taxon>
    </lineage>
</organism>
<comment type="caution">
    <text evidence="1">The sequence shown here is derived from an EMBL/GenBank/DDBJ whole genome shotgun (WGS) entry which is preliminary data.</text>
</comment>
<accession>W1Y7T2</accession>
<evidence type="ECO:0000313" key="1">
    <source>
        <dbReference type="EMBL" id="ETJ37189.1"/>
    </source>
</evidence>